<keyword evidence="2" id="KW-1133">Transmembrane helix</keyword>
<evidence type="ECO:0000256" key="1">
    <source>
        <dbReference type="ARBA" id="ARBA00038494"/>
    </source>
</evidence>
<dbReference type="AlphaFoldDB" id="A0A4R8DXP9"/>
<dbReference type="PANTHER" id="PTHR43630">
    <property type="entry name" value="POLY-BETA-1,6-N-ACETYL-D-GLUCOSAMINE SYNTHASE"/>
    <property type="match status" value="1"/>
</dbReference>
<dbReference type="OrthoDB" id="9815923at2"/>
<evidence type="ECO:0000256" key="2">
    <source>
        <dbReference type="SAM" id="Phobius"/>
    </source>
</evidence>
<dbReference type="InterPro" id="IPR001173">
    <property type="entry name" value="Glyco_trans_2-like"/>
</dbReference>
<keyword evidence="2" id="KW-0812">Transmembrane</keyword>
<organism evidence="4 5">
    <name type="scientific">Dinghuibacter silviterrae</name>
    <dbReference type="NCBI Taxonomy" id="1539049"/>
    <lineage>
        <taxon>Bacteria</taxon>
        <taxon>Pseudomonadati</taxon>
        <taxon>Bacteroidota</taxon>
        <taxon>Chitinophagia</taxon>
        <taxon>Chitinophagales</taxon>
        <taxon>Chitinophagaceae</taxon>
        <taxon>Dinghuibacter</taxon>
    </lineage>
</organism>
<evidence type="ECO:0000313" key="5">
    <source>
        <dbReference type="Proteomes" id="UP000294498"/>
    </source>
</evidence>
<accession>A0A4R8DXP9</accession>
<dbReference type="Pfam" id="PF00535">
    <property type="entry name" value="Glycos_transf_2"/>
    <property type="match status" value="1"/>
</dbReference>
<gene>
    <name evidence="4" type="ORF">EDB95_3038</name>
</gene>
<evidence type="ECO:0000313" key="4">
    <source>
        <dbReference type="EMBL" id="TDX01991.1"/>
    </source>
</evidence>
<feature type="transmembrane region" description="Helical" evidence="2">
    <location>
        <begin position="218"/>
        <end position="238"/>
    </location>
</feature>
<dbReference type="RefSeq" id="WP_133994622.1">
    <property type="nucleotide sequence ID" value="NZ_SODV01000001.1"/>
</dbReference>
<dbReference type="SUPFAM" id="SSF53448">
    <property type="entry name" value="Nucleotide-diphospho-sugar transferases"/>
    <property type="match status" value="1"/>
</dbReference>
<dbReference type="CDD" id="cd02511">
    <property type="entry name" value="Beta4Glucosyltransferase"/>
    <property type="match status" value="1"/>
</dbReference>
<keyword evidence="2" id="KW-0472">Membrane</keyword>
<feature type="domain" description="Glycosyltransferase 2-like" evidence="3">
    <location>
        <begin position="25"/>
        <end position="123"/>
    </location>
</feature>
<comment type="similarity">
    <text evidence="1">Belongs to the glycosyltransferase 2 family. WaaE/KdtX subfamily.</text>
</comment>
<keyword evidence="5" id="KW-1185">Reference proteome</keyword>
<proteinExistence type="inferred from homology"/>
<dbReference type="Proteomes" id="UP000294498">
    <property type="component" value="Unassembled WGS sequence"/>
</dbReference>
<dbReference type="GO" id="GO:0016740">
    <property type="term" value="F:transferase activity"/>
    <property type="evidence" value="ECO:0007669"/>
    <property type="project" value="UniProtKB-KW"/>
</dbReference>
<dbReference type="EMBL" id="SODV01000001">
    <property type="protein sequence ID" value="TDX01991.1"/>
    <property type="molecule type" value="Genomic_DNA"/>
</dbReference>
<reference evidence="4 5" key="1">
    <citation type="submission" date="2019-03" db="EMBL/GenBank/DDBJ databases">
        <title>Genomic Encyclopedia of Type Strains, Phase IV (KMG-IV): sequencing the most valuable type-strain genomes for metagenomic binning, comparative biology and taxonomic classification.</title>
        <authorList>
            <person name="Goeker M."/>
        </authorList>
    </citation>
    <scope>NUCLEOTIDE SEQUENCE [LARGE SCALE GENOMIC DNA]</scope>
    <source>
        <strain evidence="4 5">DSM 100059</strain>
    </source>
</reference>
<protein>
    <submittedName>
        <fullName evidence="4">Glycosyltransferase involved in cell wall biosynthesis</fullName>
    </submittedName>
</protein>
<comment type="caution">
    <text evidence="4">The sequence shown here is derived from an EMBL/GenBank/DDBJ whole genome shotgun (WGS) entry which is preliminary data.</text>
</comment>
<name>A0A4R8DXP9_9BACT</name>
<evidence type="ECO:0000259" key="3">
    <source>
        <dbReference type="Pfam" id="PF00535"/>
    </source>
</evidence>
<dbReference type="PANTHER" id="PTHR43630:SF2">
    <property type="entry name" value="GLYCOSYLTRANSFERASE"/>
    <property type="match status" value="1"/>
</dbReference>
<sequence>MLVQQERLVSLRVTGNSLRRTLPVSAVLITYNETENIRRTLSRLFWCDEIIVVDSYSTDDTVDACRLFGAKVFFKEFEGYGAQKRFAISKATNDWVLCLDADEVLSDALIDEICREWEDGPRGAGYLLPMNLVFLGREFTHGRESGRHFLRLFNRRHGNVNEALVHEKIELDGTVRKLRHHILHYSYRDIHQWYVKCDRYTTLAAREAVRRGKRKSRLAVFFSFPYYFIHYFVINGNWLNGMEGFYWSAYSALYHFTKYLKIRELQK</sequence>
<keyword evidence="4" id="KW-0808">Transferase</keyword>
<dbReference type="Gene3D" id="3.90.550.10">
    <property type="entry name" value="Spore Coat Polysaccharide Biosynthesis Protein SpsA, Chain A"/>
    <property type="match status" value="1"/>
</dbReference>
<dbReference type="InterPro" id="IPR029044">
    <property type="entry name" value="Nucleotide-diphossugar_trans"/>
</dbReference>